<protein>
    <recommendedName>
        <fullName evidence="2">histone deacetylase</fullName>
        <ecNumber evidence="2">3.5.1.98</ecNumber>
    </recommendedName>
</protein>
<feature type="domain" description="Histone deacetylase" evidence="11">
    <location>
        <begin position="37"/>
        <end position="325"/>
    </location>
</feature>
<dbReference type="PANTHER" id="PTHR10625">
    <property type="entry name" value="HISTONE DEACETYLASE HDAC1-RELATED"/>
    <property type="match status" value="1"/>
</dbReference>
<feature type="region of interest" description="Disordered" evidence="10">
    <location>
        <begin position="470"/>
        <end position="542"/>
    </location>
</feature>
<comment type="caution">
    <text evidence="12">The sequence shown here is derived from an EMBL/GenBank/DDBJ whole genome shotgun (WGS) entry which is preliminary data.</text>
</comment>
<name>A0A9P7ZBV2_9HELO</name>
<gene>
    <name evidence="12" type="ORF">BJ878DRAFT_487401</name>
</gene>
<dbReference type="EC" id="3.5.1.98" evidence="2"/>
<feature type="compositionally biased region" description="Basic and acidic residues" evidence="10">
    <location>
        <begin position="420"/>
        <end position="434"/>
    </location>
</feature>
<organism evidence="12 13">
    <name type="scientific">Calycina marina</name>
    <dbReference type="NCBI Taxonomy" id="1763456"/>
    <lineage>
        <taxon>Eukaryota</taxon>
        <taxon>Fungi</taxon>
        <taxon>Dikarya</taxon>
        <taxon>Ascomycota</taxon>
        <taxon>Pezizomycotina</taxon>
        <taxon>Leotiomycetes</taxon>
        <taxon>Helotiales</taxon>
        <taxon>Pezizellaceae</taxon>
        <taxon>Calycina</taxon>
    </lineage>
</organism>
<evidence type="ECO:0000256" key="4">
    <source>
        <dbReference type="ARBA" id="ARBA00022801"/>
    </source>
</evidence>
<keyword evidence="5" id="KW-0156">Chromatin regulator</keyword>
<dbReference type="Proteomes" id="UP000887226">
    <property type="component" value="Unassembled WGS sequence"/>
</dbReference>
<evidence type="ECO:0000313" key="13">
    <source>
        <dbReference type="Proteomes" id="UP000887226"/>
    </source>
</evidence>
<dbReference type="InterPro" id="IPR023801">
    <property type="entry name" value="His_deacetylse_dom"/>
</dbReference>
<dbReference type="SUPFAM" id="SSF52768">
    <property type="entry name" value="Arginase/deacetylase"/>
    <property type="match status" value="1"/>
</dbReference>
<keyword evidence="3" id="KW-0678">Repressor</keyword>
<feature type="compositionally biased region" description="Basic and acidic residues" evidence="10">
    <location>
        <begin position="519"/>
        <end position="528"/>
    </location>
</feature>
<dbReference type="Pfam" id="PF00850">
    <property type="entry name" value="Hist_deacetyl"/>
    <property type="match status" value="1"/>
</dbReference>
<dbReference type="InterPro" id="IPR003084">
    <property type="entry name" value="HDAC_I/II"/>
</dbReference>
<dbReference type="InterPro" id="IPR023696">
    <property type="entry name" value="Ureohydrolase_dom_sf"/>
</dbReference>
<dbReference type="GO" id="GO:0033698">
    <property type="term" value="C:Rpd3L complex"/>
    <property type="evidence" value="ECO:0007669"/>
    <property type="project" value="UniProtKB-ARBA"/>
</dbReference>
<keyword evidence="6" id="KW-0805">Transcription regulation</keyword>
<reference evidence="12" key="1">
    <citation type="journal article" date="2021" name="IMA Fungus">
        <title>Genomic characterization of three marine fungi, including Emericellopsis atlantica sp. nov. with signatures of a generalist lifestyle and marine biomass degradation.</title>
        <authorList>
            <person name="Hagestad O.C."/>
            <person name="Hou L."/>
            <person name="Andersen J.H."/>
            <person name="Hansen E.H."/>
            <person name="Altermark B."/>
            <person name="Li C."/>
            <person name="Kuhnert E."/>
            <person name="Cox R.J."/>
            <person name="Crous P.W."/>
            <person name="Spatafora J.W."/>
            <person name="Lail K."/>
            <person name="Amirebrahimi M."/>
            <person name="Lipzen A."/>
            <person name="Pangilinan J."/>
            <person name="Andreopoulos W."/>
            <person name="Hayes R.D."/>
            <person name="Ng V."/>
            <person name="Grigoriev I.V."/>
            <person name="Jackson S.A."/>
            <person name="Sutton T.D.S."/>
            <person name="Dobson A.D.W."/>
            <person name="Rama T."/>
        </authorList>
    </citation>
    <scope>NUCLEOTIDE SEQUENCE</scope>
    <source>
        <strain evidence="12">TRa3180A</strain>
    </source>
</reference>
<dbReference type="GO" id="GO:0032221">
    <property type="term" value="C:Rpd3S complex"/>
    <property type="evidence" value="ECO:0007669"/>
    <property type="project" value="UniProtKB-ARBA"/>
</dbReference>
<evidence type="ECO:0000256" key="9">
    <source>
        <dbReference type="ARBA" id="ARBA00061569"/>
    </source>
</evidence>
<evidence type="ECO:0000256" key="10">
    <source>
        <dbReference type="SAM" id="MobiDB-lite"/>
    </source>
</evidence>
<keyword evidence="7" id="KW-0804">Transcription</keyword>
<dbReference type="GO" id="GO:0031507">
    <property type="term" value="P:heterochromatin formation"/>
    <property type="evidence" value="ECO:0007669"/>
    <property type="project" value="TreeGrafter"/>
</dbReference>
<dbReference type="AlphaFoldDB" id="A0A9P7ZBV2"/>
<dbReference type="EMBL" id="MU253746">
    <property type="protein sequence ID" value="KAG9248568.1"/>
    <property type="molecule type" value="Genomic_DNA"/>
</dbReference>
<dbReference type="PANTHER" id="PTHR10625:SF10">
    <property type="entry name" value="HISTONE DEACETYLASE HDAC1"/>
    <property type="match status" value="1"/>
</dbReference>
<evidence type="ECO:0000256" key="2">
    <source>
        <dbReference type="ARBA" id="ARBA00012111"/>
    </source>
</evidence>
<evidence type="ECO:0000256" key="7">
    <source>
        <dbReference type="ARBA" id="ARBA00023163"/>
    </source>
</evidence>
<dbReference type="PRINTS" id="PR01271">
    <property type="entry name" value="HISDACETLASE"/>
</dbReference>
<evidence type="ECO:0000256" key="1">
    <source>
        <dbReference type="ARBA" id="ARBA00004123"/>
    </source>
</evidence>
<dbReference type="PRINTS" id="PR01270">
    <property type="entry name" value="HDASUPER"/>
</dbReference>
<evidence type="ECO:0000256" key="5">
    <source>
        <dbReference type="ARBA" id="ARBA00022853"/>
    </source>
</evidence>
<evidence type="ECO:0000256" key="6">
    <source>
        <dbReference type="ARBA" id="ARBA00023015"/>
    </source>
</evidence>
<sequence length="542" mass="60076">MAAYAPIDAPMHNGNTKKTVDYMYDMDIGNFSYAAGHPMKQHRVRLAHSLIQSYGLYNKMKIFSPRKATKEEMAQFHSEDYVEFLAKVTHENSAGLQKDAMKFNVGDDSPVFDGLFQYCAISAGGSLEGAARLGRGKCDIAVNWAGGLHHAKKSEASGFCYVNDIVLSILELLRYHERVVYIDIDVHHGDGVEEAFFTTDRVMTVSFHQYGEFFPGTGELRDIGADKGKNYSVNFPLRHGIDDASYKGIFEPVMTQVMERYKPGAIVLQCGGDSLGRDRLGSLNLSMRGHANCVNFMKTFGIPLLLLGGGGYTMRNVSRTWAYETGVALGMELDSKIPAHEYSEYYSQENYELDVKPRTDLANLNSVEYLEKIKVKIFENLKDTTFAPSTSALDDVLDTLGMDDEDEDMLDDADEDDNPDERITERRSAMRVEVDGELSDSDDGASGSRIRKRGIDRRNEQNFAELTEIDEAMLDSEVDEPEAVPTIENSETDSPSEVPDPVPESSRETSSKANGYKMEGVEEAHGEKAASGSGSVVVKTES</sequence>
<dbReference type="InterPro" id="IPR000286">
    <property type="entry name" value="HDACs"/>
</dbReference>
<proteinExistence type="inferred from homology"/>
<accession>A0A9P7ZBV2</accession>
<keyword evidence="8" id="KW-0539">Nucleus</keyword>
<dbReference type="GO" id="GO:0070210">
    <property type="term" value="C:Rpd3L-Expanded complex"/>
    <property type="evidence" value="ECO:0007669"/>
    <property type="project" value="TreeGrafter"/>
</dbReference>
<evidence type="ECO:0000259" key="11">
    <source>
        <dbReference type="Pfam" id="PF00850"/>
    </source>
</evidence>
<dbReference type="OrthoDB" id="1918432at2759"/>
<comment type="subcellular location">
    <subcellularLocation>
        <location evidence="1">Nucleus</location>
    </subcellularLocation>
</comment>
<keyword evidence="4" id="KW-0378">Hydrolase</keyword>
<dbReference type="GO" id="GO:0141221">
    <property type="term" value="F:histone deacetylase activity, hydrolytic mechanism"/>
    <property type="evidence" value="ECO:0007669"/>
    <property type="project" value="UniProtKB-EC"/>
</dbReference>
<feature type="region of interest" description="Disordered" evidence="10">
    <location>
        <begin position="403"/>
        <end position="453"/>
    </location>
</feature>
<dbReference type="FunFam" id="3.40.800.20:FF:000001">
    <property type="entry name" value="Histone deacetylase"/>
    <property type="match status" value="1"/>
</dbReference>
<feature type="compositionally biased region" description="Acidic residues" evidence="10">
    <location>
        <begin position="403"/>
        <end position="419"/>
    </location>
</feature>
<evidence type="ECO:0000313" key="12">
    <source>
        <dbReference type="EMBL" id="KAG9248568.1"/>
    </source>
</evidence>
<keyword evidence="13" id="KW-1185">Reference proteome</keyword>
<evidence type="ECO:0000256" key="3">
    <source>
        <dbReference type="ARBA" id="ARBA00022491"/>
    </source>
</evidence>
<dbReference type="Gene3D" id="3.40.800.20">
    <property type="entry name" value="Histone deacetylase domain"/>
    <property type="match status" value="1"/>
</dbReference>
<evidence type="ECO:0000256" key="8">
    <source>
        <dbReference type="ARBA" id="ARBA00023242"/>
    </source>
</evidence>
<feature type="compositionally biased region" description="Acidic residues" evidence="10">
    <location>
        <begin position="470"/>
        <end position="482"/>
    </location>
</feature>
<dbReference type="InterPro" id="IPR037138">
    <property type="entry name" value="His_deacetylse_dom_sf"/>
</dbReference>
<comment type="similarity">
    <text evidence="9">Belongs to the histone deacetylase family. HD Type 1 subfamily.</text>
</comment>